<dbReference type="PROSITE" id="PS50943">
    <property type="entry name" value="HTH_CROC1"/>
    <property type="match status" value="1"/>
</dbReference>
<sequence length="81" mass="9347">MQKVIQNANFGQNLKKIRSERRLFQNDLVSRMQVLGSTISRSGYSRIELGTRNIKVTDLVAFQQVCNVDFAEFFKGIEPHE</sequence>
<evidence type="ECO:0000313" key="3">
    <source>
        <dbReference type="Proteomes" id="UP000034076"/>
    </source>
</evidence>
<accession>A0A0M2NFI3</accession>
<dbReference type="Gene3D" id="1.10.260.40">
    <property type="entry name" value="lambda repressor-like DNA-binding domains"/>
    <property type="match status" value="1"/>
</dbReference>
<keyword evidence="3" id="KW-1185">Reference proteome</keyword>
<dbReference type="GO" id="GO:0003677">
    <property type="term" value="F:DNA binding"/>
    <property type="evidence" value="ECO:0007669"/>
    <property type="project" value="InterPro"/>
</dbReference>
<dbReference type="Proteomes" id="UP000034076">
    <property type="component" value="Unassembled WGS sequence"/>
</dbReference>
<dbReference type="CDD" id="cd00093">
    <property type="entry name" value="HTH_XRE"/>
    <property type="match status" value="1"/>
</dbReference>
<dbReference type="InterPro" id="IPR010982">
    <property type="entry name" value="Lambda_DNA-bd_dom_sf"/>
</dbReference>
<gene>
    <name evidence="2" type="ORF">CHK_1320</name>
</gene>
<reference evidence="2 3" key="1">
    <citation type="submission" date="2015-04" db="EMBL/GenBank/DDBJ databases">
        <title>Draft genome sequence of bacteremic isolate Catabacter hongkongensis type strain HKU16T.</title>
        <authorList>
            <person name="Lau S.K."/>
            <person name="Teng J.L."/>
            <person name="Huang Y."/>
            <person name="Curreem S.O."/>
            <person name="Tsui S.K."/>
            <person name="Woo P.C."/>
        </authorList>
    </citation>
    <scope>NUCLEOTIDE SEQUENCE [LARGE SCALE GENOMIC DNA]</scope>
    <source>
        <strain evidence="2 3">HKU16</strain>
    </source>
</reference>
<dbReference type="OrthoDB" id="199610at2"/>
<evidence type="ECO:0000313" key="2">
    <source>
        <dbReference type="EMBL" id="KKI50933.1"/>
    </source>
</evidence>
<dbReference type="SUPFAM" id="SSF47413">
    <property type="entry name" value="lambda repressor-like DNA-binding domains"/>
    <property type="match status" value="1"/>
</dbReference>
<dbReference type="STRING" id="270498.CHK_1320"/>
<name>A0A0M2NFI3_9FIRM</name>
<evidence type="ECO:0000259" key="1">
    <source>
        <dbReference type="PROSITE" id="PS50943"/>
    </source>
</evidence>
<dbReference type="AlphaFoldDB" id="A0A0M2NFI3"/>
<proteinExistence type="predicted"/>
<dbReference type="InterPro" id="IPR001387">
    <property type="entry name" value="Cro/C1-type_HTH"/>
</dbReference>
<dbReference type="Pfam" id="PF01381">
    <property type="entry name" value="HTH_3"/>
    <property type="match status" value="1"/>
</dbReference>
<organism evidence="2 3">
    <name type="scientific">Christensenella hongkongensis</name>
    <dbReference type="NCBI Taxonomy" id="270498"/>
    <lineage>
        <taxon>Bacteria</taxon>
        <taxon>Bacillati</taxon>
        <taxon>Bacillota</taxon>
        <taxon>Clostridia</taxon>
        <taxon>Christensenellales</taxon>
        <taxon>Christensenellaceae</taxon>
        <taxon>Christensenella</taxon>
    </lineage>
</organism>
<dbReference type="RefSeq" id="WP_046443223.1">
    <property type="nucleotide sequence ID" value="NZ_JAXDTA010000189.1"/>
</dbReference>
<dbReference type="EMBL" id="LAYJ01000088">
    <property type="protein sequence ID" value="KKI50933.1"/>
    <property type="molecule type" value="Genomic_DNA"/>
</dbReference>
<feature type="domain" description="HTH cro/C1-type" evidence="1">
    <location>
        <begin position="14"/>
        <end position="73"/>
    </location>
</feature>
<comment type="caution">
    <text evidence="2">The sequence shown here is derived from an EMBL/GenBank/DDBJ whole genome shotgun (WGS) entry which is preliminary data.</text>
</comment>
<protein>
    <recommendedName>
        <fullName evidence="1">HTH cro/C1-type domain-containing protein</fullName>
    </recommendedName>
</protein>